<dbReference type="Pfam" id="PF04542">
    <property type="entry name" value="Sigma70_r2"/>
    <property type="match status" value="1"/>
</dbReference>
<comment type="caution">
    <text evidence="9">The sequence shown here is derived from an EMBL/GenBank/DDBJ whole genome shotgun (WGS) entry which is preliminary data.</text>
</comment>
<evidence type="ECO:0000259" key="7">
    <source>
        <dbReference type="Pfam" id="PF04542"/>
    </source>
</evidence>
<dbReference type="InterPro" id="IPR013324">
    <property type="entry name" value="RNA_pol_sigma_r3/r4-like"/>
</dbReference>
<feature type="domain" description="RNA polymerase sigma factor 70 region 4 type 2" evidence="8">
    <location>
        <begin position="130"/>
        <end position="171"/>
    </location>
</feature>
<evidence type="ECO:0000256" key="1">
    <source>
        <dbReference type="ARBA" id="ARBA00010641"/>
    </source>
</evidence>
<keyword evidence="4 6" id="KW-0238">DNA-binding</keyword>
<organism evidence="9 10">
    <name type="scientific">Shivajiella indica</name>
    <dbReference type="NCBI Taxonomy" id="872115"/>
    <lineage>
        <taxon>Bacteria</taxon>
        <taxon>Pseudomonadati</taxon>
        <taxon>Bacteroidota</taxon>
        <taxon>Cytophagia</taxon>
        <taxon>Cytophagales</taxon>
        <taxon>Cyclobacteriaceae</taxon>
        <taxon>Shivajiella</taxon>
    </lineage>
</organism>
<gene>
    <name evidence="9" type="ORF">ACFSKV_16945</name>
</gene>
<keyword evidence="10" id="KW-1185">Reference proteome</keyword>
<evidence type="ECO:0000256" key="2">
    <source>
        <dbReference type="ARBA" id="ARBA00023015"/>
    </source>
</evidence>
<dbReference type="Gene3D" id="1.10.10.10">
    <property type="entry name" value="Winged helix-like DNA-binding domain superfamily/Winged helix DNA-binding domain"/>
    <property type="match status" value="1"/>
</dbReference>
<dbReference type="InterPro" id="IPR007627">
    <property type="entry name" value="RNA_pol_sigma70_r2"/>
</dbReference>
<evidence type="ECO:0000313" key="10">
    <source>
        <dbReference type="Proteomes" id="UP001597414"/>
    </source>
</evidence>
<evidence type="ECO:0000256" key="6">
    <source>
        <dbReference type="RuleBase" id="RU000716"/>
    </source>
</evidence>
<proteinExistence type="inferred from homology"/>
<keyword evidence="2 6" id="KW-0805">Transcription regulation</keyword>
<dbReference type="PANTHER" id="PTHR43133:SF46">
    <property type="entry name" value="RNA POLYMERASE SIGMA-70 FACTOR ECF SUBFAMILY"/>
    <property type="match status" value="1"/>
</dbReference>
<sequence>MGKANITDIPCLVLRLSDGDEKAFSELYDFFKPKIFFTAKKMCLCSEDAEEIVQEVFMIIWKTRKNLNHELSFNAYLLSILKSLIIKKSKKEARKIAYEVYAISHMEKAANETESQVYFRELEKISYSEIEKLPKTQKEIFKLKNVENLCANEIAEKMGISKRTVESHIYVATKTIKHVLQNKYDISIKSLAFFLFCLLY</sequence>
<dbReference type="Proteomes" id="UP001597414">
    <property type="component" value="Unassembled WGS sequence"/>
</dbReference>
<dbReference type="RefSeq" id="WP_380805438.1">
    <property type="nucleotide sequence ID" value="NZ_JBHUIV010000025.1"/>
</dbReference>
<dbReference type="NCBIfam" id="TIGR02937">
    <property type="entry name" value="sigma70-ECF"/>
    <property type="match status" value="1"/>
</dbReference>
<evidence type="ECO:0000256" key="4">
    <source>
        <dbReference type="ARBA" id="ARBA00023125"/>
    </source>
</evidence>
<evidence type="ECO:0000313" key="9">
    <source>
        <dbReference type="EMBL" id="MFD2203268.1"/>
    </source>
</evidence>
<accession>A0ABW5BEG8</accession>
<keyword evidence="5 6" id="KW-0804">Transcription</keyword>
<protein>
    <recommendedName>
        <fullName evidence="6">RNA polymerase sigma factor</fullName>
    </recommendedName>
</protein>
<dbReference type="InterPro" id="IPR039425">
    <property type="entry name" value="RNA_pol_sigma-70-like"/>
</dbReference>
<comment type="similarity">
    <text evidence="1 6">Belongs to the sigma-70 factor family. ECF subfamily.</text>
</comment>
<evidence type="ECO:0000256" key="3">
    <source>
        <dbReference type="ARBA" id="ARBA00023082"/>
    </source>
</evidence>
<dbReference type="InterPro" id="IPR013249">
    <property type="entry name" value="RNA_pol_sigma70_r4_t2"/>
</dbReference>
<evidence type="ECO:0000259" key="8">
    <source>
        <dbReference type="Pfam" id="PF08281"/>
    </source>
</evidence>
<keyword evidence="3 6" id="KW-0731">Sigma factor</keyword>
<name>A0ABW5BEG8_9BACT</name>
<dbReference type="PROSITE" id="PS01063">
    <property type="entry name" value="SIGMA70_ECF"/>
    <property type="match status" value="1"/>
</dbReference>
<dbReference type="InterPro" id="IPR013325">
    <property type="entry name" value="RNA_pol_sigma_r2"/>
</dbReference>
<dbReference type="InterPro" id="IPR000838">
    <property type="entry name" value="RNA_pol_sigma70_ECF_CS"/>
</dbReference>
<dbReference type="EMBL" id="JBHUIV010000025">
    <property type="protein sequence ID" value="MFD2203268.1"/>
    <property type="molecule type" value="Genomic_DNA"/>
</dbReference>
<dbReference type="SUPFAM" id="SSF88946">
    <property type="entry name" value="Sigma2 domain of RNA polymerase sigma factors"/>
    <property type="match status" value="1"/>
</dbReference>
<dbReference type="Pfam" id="PF08281">
    <property type="entry name" value="Sigma70_r4_2"/>
    <property type="match status" value="1"/>
</dbReference>
<dbReference type="InterPro" id="IPR036388">
    <property type="entry name" value="WH-like_DNA-bd_sf"/>
</dbReference>
<dbReference type="Gene3D" id="1.10.1740.10">
    <property type="match status" value="1"/>
</dbReference>
<feature type="domain" description="RNA polymerase sigma-70 region 2" evidence="7">
    <location>
        <begin position="28"/>
        <end position="94"/>
    </location>
</feature>
<dbReference type="SUPFAM" id="SSF88659">
    <property type="entry name" value="Sigma3 and sigma4 domains of RNA polymerase sigma factors"/>
    <property type="match status" value="1"/>
</dbReference>
<evidence type="ECO:0000256" key="5">
    <source>
        <dbReference type="ARBA" id="ARBA00023163"/>
    </source>
</evidence>
<reference evidence="10" key="1">
    <citation type="journal article" date="2019" name="Int. J. Syst. Evol. Microbiol.">
        <title>The Global Catalogue of Microorganisms (GCM) 10K type strain sequencing project: providing services to taxonomists for standard genome sequencing and annotation.</title>
        <authorList>
            <consortium name="The Broad Institute Genomics Platform"/>
            <consortium name="The Broad Institute Genome Sequencing Center for Infectious Disease"/>
            <person name="Wu L."/>
            <person name="Ma J."/>
        </authorList>
    </citation>
    <scope>NUCLEOTIDE SEQUENCE [LARGE SCALE GENOMIC DNA]</scope>
    <source>
        <strain evidence="10">KCTC 19812</strain>
    </source>
</reference>
<dbReference type="InterPro" id="IPR014284">
    <property type="entry name" value="RNA_pol_sigma-70_dom"/>
</dbReference>
<dbReference type="PANTHER" id="PTHR43133">
    <property type="entry name" value="RNA POLYMERASE ECF-TYPE SIGMA FACTO"/>
    <property type="match status" value="1"/>
</dbReference>